<evidence type="ECO:0000313" key="2">
    <source>
        <dbReference type="EMBL" id="ETI45793.1"/>
    </source>
</evidence>
<dbReference type="AlphaFoldDB" id="V9F4W2"/>
<dbReference type="eggNOG" id="ENOG502SMT2">
    <property type="taxonomic scope" value="Eukaryota"/>
</dbReference>
<protein>
    <submittedName>
        <fullName evidence="2">Uncharacterized protein</fullName>
    </submittedName>
</protein>
<dbReference type="EMBL" id="ANIZ01001670">
    <property type="protein sequence ID" value="ETI45793.1"/>
    <property type="molecule type" value="Genomic_DNA"/>
</dbReference>
<feature type="transmembrane region" description="Helical" evidence="1">
    <location>
        <begin position="88"/>
        <end position="109"/>
    </location>
</feature>
<gene>
    <name evidence="2" type="ORF">F443_09733</name>
</gene>
<name>V9F4W2_PHYNI</name>
<reference evidence="2 3" key="1">
    <citation type="submission" date="2013-11" db="EMBL/GenBank/DDBJ databases">
        <title>The Genome Sequence of Phytophthora parasitica P1569.</title>
        <authorList>
            <consortium name="The Broad Institute Genomics Platform"/>
            <person name="Russ C."/>
            <person name="Tyler B."/>
            <person name="Panabieres F."/>
            <person name="Shan W."/>
            <person name="Tripathy S."/>
            <person name="Grunwald N."/>
            <person name="Machado M."/>
            <person name="Johnson C.S."/>
            <person name="Arredondo F."/>
            <person name="Hong C."/>
            <person name="Coffey M."/>
            <person name="Young S.K."/>
            <person name="Zeng Q."/>
            <person name="Gargeya S."/>
            <person name="Fitzgerald M."/>
            <person name="Abouelleil A."/>
            <person name="Alvarado L."/>
            <person name="Chapman S.B."/>
            <person name="Gainer-Dewar J."/>
            <person name="Goldberg J."/>
            <person name="Griggs A."/>
            <person name="Gujja S."/>
            <person name="Hansen M."/>
            <person name="Howarth C."/>
            <person name="Imamovic A."/>
            <person name="Ireland A."/>
            <person name="Larimer J."/>
            <person name="McCowan C."/>
            <person name="Murphy C."/>
            <person name="Pearson M."/>
            <person name="Poon T.W."/>
            <person name="Priest M."/>
            <person name="Roberts A."/>
            <person name="Saif S."/>
            <person name="Shea T."/>
            <person name="Sykes S."/>
            <person name="Wortman J."/>
            <person name="Nusbaum C."/>
            <person name="Birren B."/>
        </authorList>
    </citation>
    <scope>NUCLEOTIDE SEQUENCE [LARGE SCALE GENOMIC DNA]</scope>
    <source>
        <strain evidence="2 3">P1569</strain>
    </source>
</reference>
<keyword evidence="1" id="KW-1133">Transmembrane helix</keyword>
<feature type="transmembrane region" description="Helical" evidence="1">
    <location>
        <begin position="56"/>
        <end position="76"/>
    </location>
</feature>
<sequence length="322" mass="35421">MDATKRPALPLLLGGVALCTLGALPLLEVCYAVRQVSASPEKLQVIQALTTVDKFAITLSALLAALGGVLLALHWVELPVTSALKAAKLLTIALAVAALVDAALLTSVASHRGPDTPWKAETYADHEGLFEQQVNDVFCHAKGLQVCELGSVAEARQIFPLQDWPVDSDRAPGRRIATSCEGFKDDVQLWDYQNKMQLCRLCGNITAEEEQLQVKFGADHTAEVLAAVELLSFGELQWCGEYLVARIPDHDVGHSPYWKHRREFQVLLEYDTPPCSLFFTVKVLQLLEVVASLCCVVLVRWIWTLQTLKLVQYKDGGKMDAT</sequence>
<keyword evidence="1" id="KW-0812">Transmembrane</keyword>
<dbReference type="Proteomes" id="UP000018721">
    <property type="component" value="Unassembled WGS sequence"/>
</dbReference>
<keyword evidence="3" id="KW-1185">Reference proteome</keyword>
<dbReference type="HOGENOM" id="CLU_066557_0_0_1"/>
<comment type="caution">
    <text evidence="2">The sequence shown here is derived from an EMBL/GenBank/DDBJ whole genome shotgun (WGS) entry which is preliminary data.</text>
</comment>
<evidence type="ECO:0000256" key="1">
    <source>
        <dbReference type="SAM" id="Phobius"/>
    </source>
</evidence>
<organism evidence="2 3">
    <name type="scientific">Phytophthora nicotianae P1569</name>
    <dbReference type="NCBI Taxonomy" id="1317065"/>
    <lineage>
        <taxon>Eukaryota</taxon>
        <taxon>Sar</taxon>
        <taxon>Stramenopiles</taxon>
        <taxon>Oomycota</taxon>
        <taxon>Peronosporomycetes</taxon>
        <taxon>Peronosporales</taxon>
        <taxon>Peronosporaceae</taxon>
        <taxon>Phytophthora</taxon>
    </lineage>
</organism>
<evidence type="ECO:0000313" key="3">
    <source>
        <dbReference type="Proteomes" id="UP000018721"/>
    </source>
</evidence>
<accession>V9F4W2</accession>
<proteinExistence type="predicted"/>
<keyword evidence="1" id="KW-0472">Membrane</keyword>
<dbReference type="OrthoDB" id="166879at2759"/>